<comment type="similarity">
    <text evidence="4 9">Belongs to the pseudouridine synthase RluA family.</text>
</comment>
<keyword evidence="5" id="KW-0698">rRNA processing</keyword>
<dbReference type="OrthoDB" id="9807829at2"/>
<keyword evidence="6 9" id="KW-0413">Isomerase</keyword>
<dbReference type="NCBIfam" id="TIGR00005">
    <property type="entry name" value="rluA_subfam"/>
    <property type="match status" value="1"/>
</dbReference>
<dbReference type="InterPro" id="IPR006225">
    <property type="entry name" value="PsdUridine_synth_RluC/D"/>
</dbReference>
<dbReference type="Pfam" id="PF00849">
    <property type="entry name" value="PseudoU_synth_2"/>
    <property type="match status" value="1"/>
</dbReference>
<proteinExistence type="inferred from homology"/>
<evidence type="ECO:0000256" key="8">
    <source>
        <dbReference type="PROSITE-ProRule" id="PRU00182"/>
    </source>
</evidence>
<dbReference type="SUPFAM" id="SSF55174">
    <property type="entry name" value="Alpha-L RNA-binding motif"/>
    <property type="match status" value="1"/>
</dbReference>
<sequence>MKTVVIGANDAGQRLDKFLTKSFPNLPQSMLYKSIRKKDIKLNGKRCGISDRLAENDVLSMYLKDEFFQTQPKQYDFLKAPARLNVAYEDDNLLVLDKQPGLIVHPDESYHFDSLIARVQHYLFDKGEYRPDEENSFAPALINRIDRNTGGLVMAAKNAETLRIMNEKVKQRELQKLYLCVVCGVPQKKEATLEGYLQKNETQNRVYISERPTADTRTIRTRYRVLSERKEFSLLEVELLTGRTHQIRAHLASIGHPLAGDGKYGTNARNKASGFPYQALYSYKLKFRFESDSGILEYLNGREIEAKNIWFLKEFYRFS</sequence>
<dbReference type="InterPro" id="IPR002942">
    <property type="entry name" value="S4_RNA-bd"/>
</dbReference>
<dbReference type="GO" id="GO:0120159">
    <property type="term" value="F:rRNA pseudouridine synthase activity"/>
    <property type="evidence" value="ECO:0007669"/>
    <property type="project" value="UniProtKB-ARBA"/>
</dbReference>
<comment type="catalytic activity">
    <reaction evidence="1 9">
        <text>a uridine in RNA = a pseudouridine in RNA</text>
        <dbReference type="Rhea" id="RHEA:48348"/>
        <dbReference type="Rhea" id="RHEA-COMP:12068"/>
        <dbReference type="Rhea" id="RHEA-COMP:12069"/>
        <dbReference type="ChEBI" id="CHEBI:65314"/>
        <dbReference type="ChEBI" id="CHEBI:65315"/>
    </reaction>
</comment>
<dbReference type="Gene3D" id="3.10.290.10">
    <property type="entry name" value="RNA-binding S4 domain"/>
    <property type="match status" value="1"/>
</dbReference>
<dbReference type="InterPro" id="IPR006145">
    <property type="entry name" value="PsdUridine_synth_RsuA/RluA"/>
</dbReference>
<feature type="active site" evidence="7">
    <location>
        <position position="146"/>
    </location>
</feature>
<accession>A0A6N8I1Y1</accession>
<dbReference type="EC" id="5.4.99.-" evidence="9"/>
<dbReference type="AlphaFoldDB" id="A0A6N8I1Y1"/>
<dbReference type="RefSeq" id="WP_156990932.1">
    <property type="nucleotide sequence ID" value="NZ_VWXL01000077.1"/>
</dbReference>
<evidence type="ECO:0000313" key="11">
    <source>
        <dbReference type="EMBL" id="MVB11928.1"/>
    </source>
</evidence>
<dbReference type="SMART" id="SM00363">
    <property type="entry name" value="S4"/>
    <property type="match status" value="1"/>
</dbReference>
<dbReference type="CDD" id="cd02869">
    <property type="entry name" value="PseudoU_synth_RluA_like"/>
    <property type="match status" value="1"/>
</dbReference>
<comment type="function">
    <text evidence="3">Responsible for synthesis of pseudouridine from uracil at positions 955, 2504 and 2580 in 23S ribosomal RNA.</text>
</comment>
<dbReference type="SUPFAM" id="SSF55120">
    <property type="entry name" value="Pseudouridine synthase"/>
    <property type="match status" value="1"/>
</dbReference>
<dbReference type="Proteomes" id="UP000469440">
    <property type="component" value="Unassembled WGS sequence"/>
</dbReference>
<dbReference type="InterPro" id="IPR050188">
    <property type="entry name" value="RluA_PseudoU_synthase"/>
</dbReference>
<evidence type="ECO:0000313" key="12">
    <source>
        <dbReference type="Proteomes" id="UP000469440"/>
    </source>
</evidence>
<evidence type="ECO:0000256" key="1">
    <source>
        <dbReference type="ARBA" id="ARBA00000073"/>
    </source>
</evidence>
<dbReference type="InterPro" id="IPR036986">
    <property type="entry name" value="S4_RNA-bd_sf"/>
</dbReference>
<comment type="caution">
    <text evidence="11">The sequence shown here is derived from an EMBL/GenBank/DDBJ whole genome shotgun (WGS) entry which is preliminary data.</text>
</comment>
<dbReference type="PANTHER" id="PTHR21600:SF92">
    <property type="entry name" value="RIBOSOMAL LARGE SUBUNIT PSEUDOURIDINE SYNTHASE C"/>
    <property type="match status" value="1"/>
</dbReference>
<evidence type="ECO:0000256" key="4">
    <source>
        <dbReference type="ARBA" id="ARBA00010876"/>
    </source>
</evidence>
<dbReference type="InterPro" id="IPR020103">
    <property type="entry name" value="PsdUridine_synth_cat_dom_sf"/>
</dbReference>
<evidence type="ECO:0000259" key="10">
    <source>
        <dbReference type="SMART" id="SM00363"/>
    </source>
</evidence>
<keyword evidence="8" id="KW-0694">RNA-binding</keyword>
<dbReference type="EMBL" id="VWXL01000077">
    <property type="protein sequence ID" value="MVB11928.1"/>
    <property type="molecule type" value="Genomic_DNA"/>
</dbReference>
<evidence type="ECO:0000256" key="6">
    <source>
        <dbReference type="ARBA" id="ARBA00023235"/>
    </source>
</evidence>
<dbReference type="Gene3D" id="3.30.2350.10">
    <property type="entry name" value="Pseudouridine synthase"/>
    <property type="match status" value="1"/>
</dbReference>
<keyword evidence="12" id="KW-1185">Reference proteome</keyword>
<feature type="domain" description="RNA-binding S4" evidence="10">
    <location>
        <begin position="13"/>
        <end position="83"/>
    </location>
</feature>
<dbReference type="PROSITE" id="PS50889">
    <property type="entry name" value="S4"/>
    <property type="match status" value="1"/>
</dbReference>
<evidence type="ECO:0000256" key="9">
    <source>
        <dbReference type="RuleBase" id="RU362028"/>
    </source>
</evidence>
<evidence type="ECO:0000256" key="5">
    <source>
        <dbReference type="ARBA" id="ARBA00022552"/>
    </source>
</evidence>
<dbReference type="GO" id="GO:0000455">
    <property type="term" value="P:enzyme-directed rRNA pseudouridine synthesis"/>
    <property type="evidence" value="ECO:0007669"/>
    <property type="project" value="UniProtKB-ARBA"/>
</dbReference>
<gene>
    <name evidence="11" type="primary">rluC</name>
    <name evidence="11" type="ORF">CAFE_26570</name>
</gene>
<evidence type="ECO:0000256" key="7">
    <source>
        <dbReference type="PIRSR" id="PIRSR606225-1"/>
    </source>
</evidence>
<name>A0A6N8I1Y1_9FIRM</name>
<organism evidence="11 12">
    <name type="scientific">Caproicibacter fermentans</name>
    <dbReference type="NCBI Taxonomy" id="2576756"/>
    <lineage>
        <taxon>Bacteria</taxon>
        <taxon>Bacillati</taxon>
        <taxon>Bacillota</taxon>
        <taxon>Clostridia</taxon>
        <taxon>Eubacteriales</taxon>
        <taxon>Acutalibacteraceae</taxon>
        <taxon>Caproicibacter</taxon>
    </lineage>
</organism>
<dbReference type="PANTHER" id="PTHR21600">
    <property type="entry name" value="MITOCHONDRIAL RNA PSEUDOURIDINE SYNTHASE"/>
    <property type="match status" value="1"/>
</dbReference>
<comment type="catalytic activity">
    <reaction evidence="2">
        <text>uridine(955/2504/2580) in 23S rRNA = pseudouridine(955/2504/2580) in 23S rRNA</text>
        <dbReference type="Rhea" id="RHEA:42528"/>
        <dbReference type="Rhea" id="RHEA-COMP:10099"/>
        <dbReference type="Rhea" id="RHEA-COMP:10100"/>
        <dbReference type="ChEBI" id="CHEBI:65314"/>
        <dbReference type="ChEBI" id="CHEBI:65315"/>
        <dbReference type="EC" id="5.4.99.24"/>
    </reaction>
</comment>
<dbReference type="GO" id="GO:0003723">
    <property type="term" value="F:RNA binding"/>
    <property type="evidence" value="ECO:0007669"/>
    <property type="project" value="UniProtKB-KW"/>
</dbReference>
<dbReference type="CDD" id="cd00165">
    <property type="entry name" value="S4"/>
    <property type="match status" value="1"/>
</dbReference>
<evidence type="ECO:0000256" key="3">
    <source>
        <dbReference type="ARBA" id="ARBA00002876"/>
    </source>
</evidence>
<reference evidence="11 12" key="1">
    <citation type="submission" date="2019-09" db="EMBL/GenBank/DDBJ databases">
        <title>Genome sequence of Clostridium sp. EA1.</title>
        <authorList>
            <person name="Poehlein A."/>
            <person name="Bengelsdorf F.R."/>
            <person name="Daniel R."/>
        </authorList>
    </citation>
    <scope>NUCLEOTIDE SEQUENCE [LARGE SCALE GENOMIC DNA]</scope>
    <source>
        <strain evidence="11 12">EA1</strain>
    </source>
</reference>
<protein>
    <recommendedName>
        <fullName evidence="9">Pseudouridine synthase</fullName>
        <ecNumber evidence="9">5.4.99.-</ecNumber>
    </recommendedName>
</protein>
<evidence type="ECO:0000256" key="2">
    <source>
        <dbReference type="ARBA" id="ARBA00000381"/>
    </source>
</evidence>